<dbReference type="Gene3D" id="1.20.1740.10">
    <property type="entry name" value="Amino acid/polyamine transporter I"/>
    <property type="match status" value="1"/>
</dbReference>
<accession>A0A0A8E6C7</accession>
<dbReference type="STRING" id="594679.SD28_05475"/>
<feature type="transmembrane region" description="Helical" evidence="5">
    <location>
        <begin position="202"/>
        <end position="228"/>
    </location>
</feature>
<dbReference type="InterPro" id="IPR052962">
    <property type="entry name" value="AA_Transporter_AGT"/>
</dbReference>
<feature type="transmembrane region" description="Helical" evidence="5">
    <location>
        <begin position="420"/>
        <end position="436"/>
    </location>
</feature>
<keyword evidence="7" id="KW-1185">Reference proteome</keyword>
<keyword evidence="4 5" id="KW-0472">Membrane</keyword>
<feature type="transmembrane region" description="Helical" evidence="5">
    <location>
        <begin position="42"/>
        <end position="65"/>
    </location>
</feature>
<dbReference type="RefSeq" id="WP_039124896.1">
    <property type="nucleotide sequence ID" value="NZ_CP010427.1"/>
</dbReference>
<dbReference type="GO" id="GO:0022857">
    <property type="term" value="F:transmembrane transporter activity"/>
    <property type="evidence" value="ECO:0007669"/>
    <property type="project" value="InterPro"/>
</dbReference>
<reference evidence="6 7" key="1">
    <citation type="submission" date="2014-12" db="EMBL/GenBank/DDBJ databases">
        <title>Complete genome sequence of Francisella guanzhouensis strain 08HL01032 isolated from air-conditioning system in China.</title>
        <authorList>
            <person name="Svensson D."/>
            <person name="Ohrman C."/>
            <person name="Backman S."/>
            <person name="Karlsson E."/>
            <person name="Nilsson E."/>
            <person name="Bystrom M."/>
            <person name="Larkeryd A."/>
            <person name="Stenberg P."/>
            <person name="Scholtz H.C."/>
            <person name="Forsman M."/>
            <person name="Sjodin A."/>
        </authorList>
    </citation>
    <scope>NUCLEOTIDE SEQUENCE [LARGE SCALE GENOMIC DNA]</scope>
    <source>
        <strain evidence="6 7">08HL01032</strain>
    </source>
</reference>
<evidence type="ECO:0000313" key="6">
    <source>
        <dbReference type="EMBL" id="AJC49122.1"/>
    </source>
</evidence>
<name>A0A0A8E6C7_9GAMM</name>
<dbReference type="Pfam" id="PF13520">
    <property type="entry name" value="AA_permease_2"/>
    <property type="match status" value="1"/>
</dbReference>
<dbReference type="GO" id="GO:0016020">
    <property type="term" value="C:membrane"/>
    <property type="evidence" value="ECO:0007669"/>
    <property type="project" value="UniProtKB-SubCell"/>
</dbReference>
<feature type="transmembrane region" description="Helical" evidence="5">
    <location>
        <begin position="163"/>
        <end position="182"/>
    </location>
</feature>
<evidence type="ECO:0000256" key="2">
    <source>
        <dbReference type="ARBA" id="ARBA00022692"/>
    </source>
</evidence>
<sequence>MKDSDNHKKMSLFSAILIGATSMVGSGWLFSAQLTVKNAGNWAFLAWILAACIVLIIALCLSKVVAMYPVRGATTRSSAISHNSIFAMPFAFANWFGIVVVISTEALATTQYLAGVESMSWLMADNKLTFLGELLALFILVLYLLVNFYGVKLLSKVNNAITIFKMFVPVLIVIIFTIYAVTHSNNHISMFSPEIPNNDFGFSSALTAIVAGGLIYSFNGFQTVVAYASEVKNPSRNVPLAIIIALVLVLALYMALQYAFMQAVPHSYLVEKGGWAGLDFESPLLQLATMLGLGYIAFLLVADSIVSPSATGYSYLGASSRMLYAMSSEGQMPRFFAKITPKVNVSRRSLLANFCLSAIFLLFSDNWTGLMIVVTGLHIIGYMAAPISMGALVPRTRLFGLAVFVLLTLLLNTIEVQTNINMSIVLVILMTIYGSIEYKRVGLKSLAYLILPFMIFLAIVAPVNNYPLVGFVGAIFYWIVTDKRYIAFCKATANKKNIIVD</sequence>
<evidence type="ECO:0000256" key="1">
    <source>
        <dbReference type="ARBA" id="ARBA00004141"/>
    </source>
</evidence>
<gene>
    <name evidence="6" type="ORF">SD28_05475</name>
</gene>
<dbReference type="PANTHER" id="PTHR47547">
    <property type="match status" value="1"/>
</dbReference>
<keyword evidence="3 5" id="KW-1133">Transmembrane helix</keyword>
<dbReference type="InterPro" id="IPR002293">
    <property type="entry name" value="AA/rel_permease1"/>
</dbReference>
<dbReference type="OrthoDB" id="5616730at2"/>
<protein>
    <submittedName>
        <fullName evidence="6">Amino acid transporter</fullName>
    </submittedName>
</protein>
<feature type="transmembrane region" description="Helical" evidence="5">
    <location>
        <begin position="12"/>
        <end position="30"/>
    </location>
</feature>
<feature type="transmembrane region" description="Helical" evidence="5">
    <location>
        <begin position="128"/>
        <end position="151"/>
    </location>
</feature>
<evidence type="ECO:0000256" key="5">
    <source>
        <dbReference type="SAM" id="Phobius"/>
    </source>
</evidence>
<feature type="transmembrane region" description="Helical" evidence="5">
    <location>
        <begin position="448"/>
        <end position="480"/>
    </location>
</feature>
<feature type="transmembrane region" description="Helical" evidence="5">
    <location>
        <begin position="86"/>
        <end position="108"/>
    </location>
</feature>
<dbReference type="KEGG" id="fgu:SD28_05475"/>
<dbReference type="PANTHER" id="PTHR47547:SF1">
    <property type="entry name" value="ASPARTATE-PROTON SYMPORTER"/>
    <property type="match status" value="1"/>
</dbReference>
<evidence type="ECO:0000256" key="4">
    <source>
        <dbReference type="ARBA" id="ARBA00023136"/>
    </source>
</evidence>
<dbReference type="EMBL" id="CP010427">
    <property type="protein sequence ID" value="AJC49122.1"/>
    <property type="molecule type" value="Genomic_DNA"/>
</dbReference>
<dbReference type="HOGENOM" id="CLU_007946_16_2_6"/>
<dbReference type="Proteomes" id="UP000031104">
    <property type="component" value="Chromosome"/>
</dbReference>
<evidence type="ECO:0000313" key="7">
    <source>
        <dbReference type="Proteomes" id="UP000031104"/>
    </source>
</evidence>
<comment type="subcellular location">
    <subcellularLocation>
        <location evidence="1">Membrane</location>
        <topology evidence="1">Multi-pass membrane protein</topology>
    </subcellularLocation>
</comment>
<feature type="transmembrane region" description="Helical" evidence="5">
    <location>
        <begin position="284"/>
        <end position="306"/>
    </location>
</feature>
<organism evidence="6 7">
    <name type="scientific">Allofrancisella guangzhouensis</name>
    <dbReference type="NCBI Taxonomy" id="594679"/>
    <lineage>
        <taxon>Bacteria</taxon>
        <taxon>Pseudomonadati</taxon>
        <taxon>Pseudomonadota</taxon>
        <taxon>Gammaproteobacteria</taxon>
        <taxon>Thiotrichales</taxon>
        <taxon>Francisellaceae</taxon>
        <taxon>Allofrancisella</taxon>
    </lineage>
</organism>
<dbReference type="AlphaFoldDB" id="A0A0A8E6C7"/>
<proteinExistence type="predicted"/>
<dbReference type="PIRSF" id="PIRSF006060">
    <property type="entry name" value="AA_transporter"/>
    <property type="match status" value="1"/>
</dbReference>
<feature type="transmembrane region" description="Helical" evidence="5">
    <location>
        <begin position="398"/>
        <end position="414"/>
    </location>
</feature>
<keyword evidence="2 5" id="KW-0812">Transmembrane</keyword>
<feature type="transmembrane region" description="Helical" evidence="5">
    <location>
        <begin position="369"/>
        <end position="391"/>
    </location>
</feature>
<evidence type="ECO:0000256" key="3">
    <source>
        <dbReference type="ARBA" id="ARBA00022989"/>
    </source>
</evidence>
<feature type="transmembrane region" description="Helical" evidence="5">
    <location>
        <begin position="240"/>
        <end position="264"/>
    </location>
</feature>